<dbReference type="GO" id="GO:0005886">
    <property type="term" value="C:plasma membrane"/>
    <property type="evidence" value="ECO:0007669"/>
    <property type="project" value="UniProtKB-SubCell"/>
</dbReference>
<reference evidence="10" key="2">
    <citation type="submission" date="2021-05" db="EMBL/GenBank/DDBJ databases">
        <title>Molecular characterization for Shewanella algae harboring chromosomal blaOXA-55-like strains isolated from clinical and environment sample.</title>
        <authorList>
            <person name="Ohama Y."/>
            <person name="Aoki K."/>
            <person name="Harada S."/>
            <person name="Moriya K."/>
            <person name="Ishii Y."/>
            <person name="Tateda K."/>
        </authorList>
    </citation>
    <scope>NUCLEOTIDE SEQUENCE</scope>
    <source>
        <strain evidence="10">TUM17379</strain>
    </source>
</reference>
<evidence type="ECO:0000259" key="9">
    <source>
        <dbReference type="PROSITE" id="PS51123"/>
    </source>
</evidence>
<evidence type="ECO:0000256" key="7">
    <source>
        <dbReference type="PROSITE-ProRule" id="PRU00473"/>
    </source>
</evidence>
<gene>
    <name evidence="11" type="primary">motB_1</name>
    <name evidence="10" type="synonym">lafU</name>
    <name evidence="11" type="ORF">NCTC10738_01521</name>
    <name evidence="10" type="ORF">TUM17379_41690</name>
</gene>
<feature type="transmembrane region" description="Helical" evidence="8">
    <location>
        <begin position="28"/>
        <end position="47"/>
    </location>
</feature>
<dbReference type="EMBL" id="UGYO01000001">
    <property type="protein sequence ID" value="SUI59986.1"/>
    <property type="molecule type" value="Genomic_DNA"/>
</dbReference>
<dbReference type="EMBL" id="AP024613">
    <property type="protein sequence ID" value="BCV47151.1"/>
    <property type="molecule type" value="Genomic_DNA"/>
</dbReference>
<evidence type="ECO:0000256" key="4">
    <source>
        <dbReference type="ARBA" id="ARBA00022692"/>
    </source>
</evidence>
<dbReference type="PROSITE" id="PS51123">
    <property type="entry name" value="OMPA_2"/>
    <property type="match status" value="1"/>
</dbReference>
<accession>A0A3G4UHD9</accession>
<sequence>MAPRQETIIVRRARAGKQHGAHGGAWKVAFADFTLAMMALFLVLWIMQVADQKERETVVKYLNGELYPSGDINPFDLRNIPSLIDLQGQPSVQQPVVPTPASGDEMRGPALRTHVPEGKWQPKAGMGPKLNAIIPGEFATQVQLEVLARQIQRVVDQAGMGKNVQLDAVPQGIRIRIHDNNEQSMFKVGQAQMRPYFEDLLLALAPVLQQVKNQLIISGHTDSLPYVGRSYTNWELSSERALIARQTIEFGGVRQGQILQVNGMADRVPFIDNEPFNPANRRVEILILTKEASEQIQSLAGGKALFEANEAARFNQPRDRYQ</sequence>
<evidence type="ECO:0000256" key="6">
    <source>
        <dbReference type="ARBA" id="ARBA00023136"/>
    </source>
</evidence>
<evidence type="ECO:0000313" key="12">
    <source>
        <dbReference type="Proteomes" id="UP000254069"/>
    </source>
</evidence>
<evidence type="ECO:0000256" key="1">
    <source>
        <dbReference type="ARBA" id="ARBA00004162"/>
    </source>
</evidence>
<keyword evidence="3" id="KW-1003">Cell membrane</keyword>
<reference evidence="11 12" key="1">
    <citation type="submission" date="2018-06" db="EMBL/GenBank/DDBJ databases">
        <authorList>
            <consortium name="Pathogen Informatics"/>
            <person name="Doyle S."/>
        </authorList>
    </citation>
    <scope>NUCLEOTIDE SEQUENCE [LARGE SCALE GENOMIC DNA]</scope>
    <source>
        <strain evidence="11 12">NCTC10738</strain>
    </source>
</reference>
<evidence type="ECO:0000313" key="11">
    <source>
        <dbReference type="EMBL" id="SUI59986.1"/>
    </source>
</evidence>
<dbReference type="Gene3D" id="3.30.1330.60">
    <property type="entry name" value="OmpA-like domain"/>
    <property type="match status" value="1"/>
</dbReference>
<dbReference type="Pfam" id="PF00691">
    <property type="entry name" value="OmpA"/>
    <property type="match status" value="1"/>
</dbReference>
<dbReference type="InterPro" id="IPR006665">
    <property type="entry name" value="OmpA-like"/>
</dbReference>
<dbReference type="PANTHER" id="PTHR30329">
    <property type="entry name" value="STATOR ELEMENT OF FLAGELLAR MOTOR COMPLEX"/>
    <property type="match status" value="1"/>
</dbReference>
<dbReference type="CDD" id="cd07185">
    <property type="entry name" value="OmpA_C-like"/>
    <property type="match status" value="1"/>
</dbReference>
<evidence type="ECO:0000256" key="3">
    <source>
        <dbReference type="ARBA" id="ARBA00022475"/>
    </source>
</evidence>
<dbReference type="PANTHER" id="PTHR30329:SF21">
    <property type="entry name" value="LIPOPROTEIN YIAD-RELATED"/>
    <property type="match status" value="1"/>
</dbReference>
<dbReference type="InterPro" id="IPR050330">
    <property type="entry name" value="Bact_OuterMem_StrucFunc"/>
</dbReference>
<keyword evidence="4 8" id="KW-0812">Transmembrane</keyword>
<evidence type="ECO:0000256" key="2">
    <source>
        <dbReference type="ARBA" id="ARBA00008914"/>
    </source>
</evidence>
<proteinExistence type="inferred from homology"/>
<dbReference type="Proteomes" id="UP000825078">
    <property type="component" value="Chromosome"/>
</dbReference>
<dbReference type="SUPFAM" id="SSF103088">
    <property type="entry name" value="OmpA-like"/>
    <property type="match status" value="1"/>
</dbReference>
<evidence type="ECO:0000256" key="8">
    <source>
        <dbReference type="SAM" id="Phobius"/>
    </source>
</evidence>
<protein>
    <submittedName>
        <fullName evidence="10">Chemotaxis protein LafU</fullName>
    </submittedName>
    <submittedName>
        <fullName evidence="11">Chemotaxis protein MotB</fullName>
    </submittedName>
</protein>
<dbReference type="KEGG" id="salg:BS332_08075"/>
<evidence type="ECO:0000256" key="5">
    <source>
        <dbReference type="ARBA" id="ARBA00022989"/>
    </source>
</evidence>
<name>A0A379ZF08_9GAMM</name>
<dbReference type="Pfam" id="PF13677">
    <property type="entry name" value="MotB_plug"/>
    <property type="match status" value="1"/>
</dbReference>
<evidence type="ECO:0000313" key="10">
    <source>
        <dbReference type="EMBL" id="BCV47151.1"/>
    </source>
</evidence>
<keyword evidence="5 8" id="KW-1133">Transmembrane helix</keyword>
<feature type="domain" description="OmpA-like" evidence="9">
    <location>
        <begin position="173"/>
        <end position="291"/>
    </location>
</feature>
<dbReference type="InterPro" id="IPR025713">
    <property type="entry name" value="MotB-like_N_dom"/>
</dbReference>
<dbReference type="GeneID" id="93811282"/>
<dbReference type="InterPro" id="IPR036737">
    <property type="entry name" value="OmpA-like_sf"/>
</dbReference>
<keyword evidence="6 7" id="KW-0472">Membrane</keyword>
<dbReference type="Proteomes" id="UP000254069">
    <property type="component" value="Unassembled WGS sequence"/>
</dbReference>
<comment type="similarity">
    <text evidence="2">Belongs to the MotB family.</text>
</comment>
<keyword evidence="12" id="KW-1185">Reference proteome</keyword>
<comment type="subcellular location">
    <subcellularLocation>
        <location evidence="1">Cell membrane</location>
        <topology evidence="1">Single-pass membrane protein</topology>
    </subcellularLocation>
</comment>
<accession>A0A379ZF08</accession>
<dbReference type="RefSeq" id="WP_025009155.1">
    <property type="nucleotide sequence ID" value="NZ_AP024612.1"/>
</dbReference>
<organism evidence="11 12">
    <name type="scientific">Shewanella algae</name>
    <dbReference type="NCBI Taxonomy" id="38313"/>
    <lineage>
        <taxon>Bacteria</taxon>
        <taxon>Pseudomonadati</taxon>
        <taxon>Pseudomonadota</taxon>
        <taxon>Gammaproteobacteria</taxon>
        <taxon>Alteromonadales</taxon>
        <taxon>Shewanellaceae</taxon>
        <taxon>Shewanella</taxon>
    </lineage>
</organism>
<dbReference type="AlphaFoldDB" id="A0A379ZF08"/>